<evidence type="ECO:0000313" key="1">
    <source>
        <dbReference type="EMBL" id="SIS69547.1"/>
    </source>
</evidence>
<dbReference type="STRING" id="619304.SAMN05421760_103278"/>
<dbReference type="InterPro" id="IPR007357">
    <property type="entry name" value="PhrB-like"/>
</dbReference>
<name>A0A1N7L6V9_9GAMM</name>
<reference evidence="2" key="1">
    <citation type="submission" date="2017-01" db="EMBL/GenBank/DDBJ databases">
        <authorList>
            <person name="Varghese N."/>
            <person name="Submissions S."/>
        </authorList>
    </citation>
    <scope>NUCLEOTIDE SEQUENCE [LARGE SCALE GENOMIC DNA]</scope>
    <source>
        <strain evidence="2">DSM 22306</strain>
    </source>
</reference>
<keyword evidence="2" id="KW-1185">Reference proteome</keyword>
<dbReference type="OrthoDB" id="5288100at2"/>
<proteinExistence type="predicted"/>
<dbReference type="InterPro" id="IPR014729">
    <property type="entry name" value="Rossmann-like_a/b/a_fold"/>
</dbReference>
<dbReference type="SUPFAM" id="SSF48173">
    <property type="entry name" value="Cryptochrome/photolyase FAD-binding domain"/>
    <property type="match status" value="1"/>
</dbReference>
<evidence type="ECO:0000313" key="2">
    <source>
        <dbReference type="Proteomes" id="UP000185999"/>
    </source>
</evidence>
<dbReference type="EMBL" id="FTOE01000003">
    <property type="protein sequence ID" value="SIS69547.1"/>
    <property type="molecule type" value="Genomic_DNA"/>
</dbReference>
<organism evidence="1 2">
    <name type="scientific">Neptunomonas antarctica</name>
    <dbReference type="NCBI Taxonomy" id="619304"/>
    <lineage>
        <taxon>Bacteria</taxon>
        <taxon>Pseudomonadati</taxon>
        <taxon>Pseudomonadota</taxon>
        <taxon>Gammaproteobacteria</taxon>
        <taxon>Oceanospirillales</taxon>
        <taxon>Oceanospirillaceae</taxon>
        <taxon>Neptunomonas</taxon>
    </lineage>
</organism>
<dbReference type="Gene3D" id="3.40.50.620">
    <property type="entry name" value="HUPs"/>
    <property type="match status" value="1"/>
</dbReference>
<gene>
    <name evidence="1" type="ORF">SAMN05421760_103278</name>
</gene>
<dbReference type="Pfam" id="PF04244">
    <property type="entry name" value="DPRP"/>
    <property type="match status" value="1"/>
</dbReference>
<dbReference type="PANTHER" id="PTHR38657">
    <property type="entry name" value="SLR1343 PROTEIN"/>
    <property type="match status" value="1"/>
</dbReference>
<dbReference type="AlphaFoldDB" id="A0A1N7L6V9"/>
<dbReference type="InterPro" id="IPR052551">
    <property type="entry name" value="UV-DNA_repair_photolyase"/>
</dbReference>
<protein>
    <submittedName>
        <fullName evidence="1">Deoxyribodipyrimidine photolyase-related protein</fullName>
    </submittedName>
</protein>
<accession>A0A1N7L6V9</accession>
<dbReference type="Gene3D" id="1.10.10.1710">
    <property type="entry name" value="Deoxyribodipyrimidine photolyase-related"/>
    <property type="match status" value="1"/>
</dbReference>
<dbReference type="PANTHER" id="PTHR38657:SF1">
    <property type="entry name" value="SLR1343 PROTEIN"/>
    <property type="match status" value="1"/>
</dbReference>
<sequence>MALDCLPKVKTVRWILGDQLNARHSWFQEKSEDTLYVIAELPQEVNYVRHHVQKVCAFFLAMQAFAQALQQSGHRVLHLTLDDSAEFESLSGLIQHVITQTGCASFEYQRPDEYRLLSQLDELNTKVSVTIIKVDSEHFLVPFEELQQYFKPNTAVRMEMFYRKMRKRFNILMTDDGPLGERWNFDAENRKALSKNALPDIPQPLMFSNNAREVLARLARHKVNTIGEPNDSLLWPVNRTQSLALLNYFCEFGLSNFGLYQDAMTEKSEYQWSLYHSRLSFSLNTKMLHPMQVIQTAIQYFETSEGEINLAQVEGFIRQILGWREYVRGMYWSNMPQYRRLNALDATTPLPGWYWSSNTKMNCIKQSIQQTMTYSYAHHIQRLMVTGNFALLAGLAPDDVDAWYLGVYIDAVEWVELPNTRGMALFADGGLIASKPYAASGNYINKMSDYCKGCAYNVKEKLTDDACPFNALYWHFINRHEDRFGRNPRMAFPYNAWRKYSPEEQADIVAKGERLLADMESL</sequence>
<keyword evidence="1" id="KW-0456">Lyase</keyword>
<dbReference type="Proteomes" id="UP000185999">
    <property type="component" value="Unassembled WGS sequence"/>
</dbReference>
<dbReference type="GO" id="GO:0016829">
    <property type="term" value="F:lyase activity"/>
    <property type="evidence" value="ECO:0007669"/>
    <property type="project" value="UniProtKB-KW"/>
</dbReference>
<dbReference type="InterPro" id="IPR036134">
    <property type="entry name" value="Crypto/Photolyase_FAD-like_sf"/>
</dbReference>
<dbReference type="RefSeq" id="WP_054340616.1">
    <property type="nucleotide sequence ID" value="NZ_FTOE01000003.1"/>
</dbReference>
<dbReference type="Gene3D" id="1.10.579.10">
    <property type="entry name" value="DNA Cyclobutane Dipyrimidine Photolyase, subunit A, domain 3"/>
    <property type="match status" value="1"/>
</dbReference>
<dbReference type="Gene3D" id="1.25.40.80">
    <property type="match status" value="1"/>
</dbReference>